<reference evidence="1 2" key="1">
    <citation type="submission" date="2024-04" db="EMBL/GenBank/DDBJ databases">
        <title>Albibacterium profundi sp. nov., isolated from sediment of the Challenger Deep of Mariana Trench.</title>
        <authorList>
            <person name="Wang Y."/>
        </authorList>
    </citation>
    <scope>NUCLEOTIDE SEQUENCE [LARGE SCALE GENOMIC DNA]</scope>
    <source>
        <strain evidence="1 2">RHL897</strain>
    </source>
</reference>
<keyword evidence="2" id="KW-1185">Reference proteome</keyword>
<sequence>MSTSASMTPLSLVMNRLTEKGYGNEFKIGRDGAYLDGKSKRYNPQELTIVKTYRFEGTSDPADMGVLYAVEGDDGQQGMILNAYGTYSDQDQEFYDKFILEVKVDERDDLIVD</sequence>
<gene>
    <name evidence="1" type="ORF">WKR92_06560</name>
</gene>
<evidence type="ECO:0008006" key="3">
    <source>
        <dbReference type="Google" id="ProtNLM"/>
    </source>
</evidence>
<name>A0ABV5CGN0_9SPHI</name>
<comment type="caution">
    <text evidence="1">The sequence shown here is derived from an EMBL/GenBank/DDBJ whole genome shotgun (WGS) entry which is preliminary data.</text>
</comment>
<evidence type="ECO:0000313" key="1">
    <source>
        <dbReference type="EMBL" id="MFB5945487.1"/>
    </source>
</evidence>
<organism evidence="1 2">
    <name type="scientific">Albibacterium profundi</name>
    <dbReference type="NCBI Taxonomy" id="3134906"/>
    <lineage>
        <taxon>Bacteria</taxon>
        <taxon>Pseudomonadati</taxon>
        <taxon>Bacteroidota</taxon>
        <taxon>Sphingobacteriia</taxon>
        <taxon>Sphingobacteriales</taxon>
        <taxon>Sphingobacteriaceae</taxon>
        <taxon>Albibacterium</taxon>
    </lineage>
</organism>
<evidence type="ECO:0000313" key="2">
    <source>
        <dbReference type="Proteomes" id="UP001580928"/>
    </source>
</evidence>
<proteinExistence type="predicted"/>
<dbReference type="Proteomes" id="UP001580928">
    <property type="component" value="Unassembled WGS sequence"/>
</dbReference>
<accession>A0ABV5CGN0</accession>
<dbReference type="EMBL" id="JBBVGT010000002">
    <property type="protein sequence ID" value="MFB5945487.1"/>
    <property type="molecule type" value="Genomic_DNA"/>
</dbReference>
<dbReference type="RefSeq" id="WP_375557024.1">
    <property type="nucleotide sequence ID" value="NZ_JBBVGT010000002.1"/>
</dbReference>
<protein>
    <recommendedName>
        <fullName evidence="3">Phosphoribosylpyrophosphate synthetase</fullName>
    </recommendedName>
</protein>